<dbReference type="STRING" id="439228.SAMN06295920_101698"/>
<dbReference type="AlphaFoldDB" id="A0A1T5A900"/>
<dbReference type="Proteomes" id="UP000189818">
    <property type="component" value="Unassembled WGS sequence"/>
</dbReference>
<evidence type="ECO:0000313" key="1">
    <source>
        <dbReference type="EMBL" id="SKB31207.1"/>
    </source>
</evidence>
<proteinExistence type="predicted"/>
<keyword evidence="2" id="KW-1185">Reference proteome</keyword>
<name>A0A1T5A900_9SPHN</name>
<dbReference type="OrthoDB" id="7574003at2"/>
<dbReference type="EMBL" id="FUYM01000001">
    <property type="protein sequence ID" value="SKB31207.1"/>
    <property type="molecule type" value="Genomic_DNA"/>
</dbReference>
<organism evidence="1 2">
    <name type="scientific">Rhizorhabdus histidinilytica</name>
    <dbReference type="NCBI Taxonomy" id="439228"/>
    <lineage>
        <taxon>Bacteria</taxon>
        <taxon>Pseudomonadati</taxon>
        <taxon>Pseudomonadota</taxon>
        <taxon>Alphaproteobacteria</taxon>
        <taxon>Sphingomonadales</taxon>
        <taxon>Sphingomonadaceae</taxon>
        <taxon>Rhizorhabdus</taxon>
    </lineage>
</organism>
<reference evidence="2" key="1">
    <citation type="submission" date="2017-02" db="EMBL/GenBank/DDBJ databases">
        <authorList>
            <person name="Varghese N."/>
            <person name="Submissions S."/>
        </authorList>
    </citation>
    <scope>NUCLEOTIDE SEQUENCE [LARGE SCALE GENOMIC DNA]</scope>
    <source>
        <strain evidence="2">UM2</strain>
    </source>
</reference>
<protein>
    <submittedName>
        <fullName evidence="1">Uncharacterized protein</fullName>
    </submittedName>
</protein>
<evidence type="ECO:0000313" key="2">
    <source>
        <dbReference type="Proteomes" id="UP000189818"/>
    </source>
</evidence>
<accession>A0A1T5A900</accession>
<sequence>MTQRTKVCQREPIQKDKFQRALAAAWGRVWPAVGKGTMAAAMGLDSTKTIDRAVTASNLPEAHTIFNSLFADPTALYEVAALYGFKMVPMTVEAANDLSTAAGTIDAMAALIRSQDDSHRDHNETLAIAALLRPHLGALNAIVRQADELRGAA</sequence>
<gene>
    <name evidence="1" type="ORF">SAMN06295920_101698</name>
</gene>
<dbReference type="RefSeq" id="WP_139385017.1">
    <property type="nucleotide sequence ID" value="NZ_FUYM01000001.1"/>
</dbReference>